<proteinExistence type="predicted"/>
<name>A0A289ZTL5_9CAUD</name>
<evidence type="ECO:0000313" key="1">
    <source>
        <dbReference type="EMBL" id="ATA65474.1"/>
    </source>
</evidence>
<gene>
    <name evidence="1" type="ORF">2050HW_00139</name>
</gene>
<dbReference type="EMBL" id="MF285618">
    <property type="protein sequence ID" value="ATA65474.1"/>
    <property type="molecule type" value="Genomic_DNA"/>
</dbReference>
<dbReference type="Proteomes" id="UP000223363">
    <property type="component" value="Segment"/>
</dbReference>
<accession>A0A289ZTL5</accession>
<keyword evidence="2" id="KW-1185">Reference proteome</keyword>
<protein>
    <submittedName>
        <fullName evidence="1">Uncharacterized protein</fullName>
    </submittedName>
</protein>
<sequence>MADIILDPNQDGITHINIYSKSRCMLGKFLSHFSRTPFEHPNLGRFESMEALWYYAKTGYQHEELRGLWGYEAKRQGQQFATVHDDNFLKVIHEGNRAKIEAYPRQLEAFKKNKLPFTHYYVFGKATWDNGVPTWIGEYKVQDASNGSALVCFWETLKTEYDFESI</sequence>
<reference evidence="2" key="1">
    <citation type="submission" date="2017-06" db="EMBL/GenBank/DDBJ databases">
        <authorList>
            <person name="Zhao X."/>
        </authorList>
    </citation>
    <scope>NUCLEOTIDE SEQUENCE [LARGE SCALE GENOMIC DNA]</scope>
</reference>
<organism evidence="1 2">
    <name type="scientific">Serratia phage vB_SmaM_ 2050HW</name>
    <dbReference type="NCBI Taxonomy" id="2024252"/>
    <lineage>
        <taxon>Viruses</taxon>
        <taxon>Duplodnaviria</taxon>
        <taxon>Heunggongvirae</taxon>
        <taxon>Uroviricota</taxon>
        <taxon>Caudoviricetes</taxon>
        <taxon>Chimalliviridae</taxon>
        <taxon>Moabitevirus</taxon>
        <taxon>Moabitevirus mv2050HW</taxon>
    </lineage>
</organism>
<evidence type="ECO:0000313" key="2">
    <source>
        <dbReference type="Proteomes" id="UP000223363"/>
    </source>
</evidence>